<dbReference type="VEuPathDB" id="VectorBase:AQUA009196"/>
<reference evidence="2" key="1">
    <citation type="submission" date="2020-05" db="UniProtKB">
        <authorList>
            <consortium name="EnsemblMetazoa"/>
        </authorList>
    </citation>
    <scope>IDENTIFICATION</scope>
    <source>
        <strain evidence="2">SANGQUA</strain>
    </source>
</reference>
<dbReference type="InterPro" id="IPR013761">
    <property type="entry name" value="SAM/pointed_sf"/>
</dbReference>
<feature type="compositionally biased region" description="Low complexity" evidence="1">
    <location>
        <begin position="159"/>
        <end position="172"/>
    </location>
</feature>
<proteinExistence type="predicted"/>
<sequence>MGKSSQVAVDHDSSSDRITARVGSRTKKAKVVFDPSDHHVPRKRNRRGENDVAATGTPKSESNRTATPSSPSSTDGSSNHNQMPTTTPPATVAAVAAAPAAAAAAAAIPVAGQRGTASTSSYRACQKCGRSGPGRMPRKTPTTSWTCSACLVIKTGSKTASTTTTTTKQQAQAEKRTNKPRSGRGTTEEEEEDDDIQDAQEEDDLDEEDNKQQHDFAGFSEMELGGHVGNVNTALTDERLSVPIKHELSTDSDDGQTSELHKRTSAGPATKGGQSDDDEEGTDESRKEIRYWTCDDVCRFFSKHCKAWGDIFQEQEIDGPSLLLMRKTDVLSRFGLKLGPAMELYQRIVALQNGDRDIVDVRLTWI</sequence>
<organism evidence="2 3">
    <name type="scientific">Anopheles quadriannulatus</name>
    <name type="common">Mosquito</name>
    <dbReference type="NCBI Taxonomy" id="34691"/>
    <lineage>
        <taxon>Eukaryota</taxon>
        <taxon>Metazoa</taxon>
        <taxon>Ecdysozoa</taxon>
        <taxon>Arthropoda</taxon>
        <taxon>Hexapoda</taxon>
        <taxon>Insecta</taxon>
        <taxon>Pterygota</taxon>
        <taxon>Neoptera</taxon>
        <taxon>Endopterygota</taxon>
        <taxon>Diptera</taxon>
        <taxon>Nematocera</taxon>
        <taxon>Culicoidea</taxon>
        <taxon>Culicidae</taxon>
        <taxon>Anophelinae</taxon>
        <taxon>Anopheles</taxon>
    </lineage>
</organism>
<dbReference type="STRING" id="34691.A0A182XH78"/>
<dbReference type="InterPro" id="IPR050548">
    <property type="entry name" value="PcG_chromatin_remod_factors"/>
</dbReference>
<evidence type="ECO:0000313" key="2">
    <source>
        <dbReference type="EnsemblMetazoa" id="AQUA009196-PA"/>
    </source>
</evidence>
<dbReference type="PANTHER" id="PTHR12247">
    <property type="entry name" value="POLYCOMB GROUP PROTEIN"/>
    <property type="match status" value="1"/>
</dbReference>
<keyword evidence="3" id="KW-1185">Reference proteome</keyword>
<dbReference type="EnsemblMetazoa" id="AQUA009196-RA">
    <property type="protein sequence ID" value="AQUA009196-PA"/>
    <property type="gene ID" value="AQUA009196"/>
</dbReference>
<feature type="compositionally biased region" description="Basic and acidic residues" evidence="1">
    <location>
        <begin position="9"/>
        <end position="19"/>
    </location>
</feature>
<dbReference type="SUPFAM" id="SSF47769">
    <property type="entry name" value="SAM/Pointed domain"/>
    <property type="match status" value="1"/>
</dbReference>
<protein>
    <recommendedName>
        <fullName evidence="4">SAM domain-containing protein</fullName>
    </recommendedName>
</protein>
<evidence type="ECO:0000313" key="3">
    <source>
        <dbReference type="Proteomes" id="UP000076407"/>
    </source>
</evidence>
<dbReference type="AlphaFoldDB" id="A0A182XH78"/>
<accession>A0A182XH78</accession>
<dbReference type="Gene3D" id="1.10.150.50">
    <property type="entry name" value="Transcription Factor, Ets-1"/>
    <property type="match status" value="1"/>
</dbReference>
<evidence type="ECO:0008006" key="4">
    <source>
        <dbReference type="Google" id="ProtNLM"/>
    </source>
</evidence>
<feature type="compositionally biased region" description="Low complexity" evidence="1">
    <location>
        <begin position="63"/>
        <end position="111"/>
    </location>
</feature>
<evidence type="ECO:0000256" key="1">
    <source>
        <dbReference type="SAM" id="MobiDB-lite"/>
    </source>
</evidence>
<feature type="region of interest" description="Disordered" evidence="1">
    <location>
        <begin position="1"/>
        <end position="144"/>
    </location>
</feature>
<dbReference type="Proteomes" id="UP000076407">
    <property type="component" value="Unassembled WGS sequence"/>
</dbReference>
<feature type="region of interest" description="Disordered" evidence="1">
    <location>
        <begin position="246"/>
        <end position="285"/>
    </location>
</feature>
<feature type="compositionally biased region" description="Acidic residues" evidence="1">
    <location>
        <begin position="188"/>
        <end position="209"/>
    </location>
</feature>
<feature type="region of interest" description="Disordered" evidence="1">
    <location>
        <begin position="159"/>
        <end position="211"/>
    </location>
</feature>
<dbReference type="GO" id="GO:0005634">
    <property type="term" value="C:nucleus"/>
    <property type="evidence" value="ECO:0007669"/>
    <property type="project" value="TreeGrafter"/>
</dbReference>
<dbReference type="GO" id="GO:0003682">
    <property type="term" value="F:chromatin binding"/>
    <property type="evidence" value="ECO:0007669"/>
    <property type="project" value="TreeGrafter"/>
</dbReference>
<name>A0A182XH78_ANOQN</name>
<dbReference type="GO" id="GO:0042393">
    <property type="term" value="F:histone binding"/>
    <property type="evidence" value="ECO:0007669"/>
    <property type="project" value="TreeGrafter"/>
</dbReference>
<dbReference type="GO" id="GO:0045892">
    <property type="term" value="P:negative regulation of DNA-templated transcription"/>
    <property type="evidence" value="ECO:0007669"/>
    <property type="project" value="TreeGrafter"/>
</dbReference>